<evidence type="ECO:0008006" key="9">
    <source>
        <dbReference type="Google" id="ProtNLM"/>
    </source>
</evidence>
<dbReference type="Gene3D" id="1.10.10.60">
    <property type="entry name" value="Homeodomain-like"/>
    <property type="match status" value="2"/>
</dbReference>
<keyword evidence="4" id="KW-0472">Membrane</keyword>
<evidence type="ECO:0000256" key="2">
    <source>
        <dbReference type="ARBA" id="ARBA00023125"/>
    </source>
</evidence>
<dbReference type="Gene3D" id="3.30.450.20">
    <property type="entry name" value="PAS domain"/>
    <property type="match status" value="1"/>
</dbReference>
<dbReference type="PROSITE" id="PS01124">
    <property type="entry name" value="HTH_ARAC_FAMILY_2"/>
    <property type="match status" value="1"/>
</dbReference>
<dbReference type="InterPro" id="IPR018060">
    <property type="entry name" value="HTH_AraC"/>
</dbReference>
<proteinExistence type="predicted"/>
<dbReference type="RefSeq" id="WP_094013572.1">
    <property type="nucleotide sequence ID" value="NZ_NMQW01000003.1"/>
</dbReference>
<dbReference type="OrthoDB" id="2485071at2"/>
<keyword evidence="1" id="KW-0805">Transcription regulation</keyword>
<dbReference type="PRINTS" id="PR00032">
    <property type="entry name" value="HTHARAC"/>
</dbReference>
<dbReference type="GO" id="GO:0003700">
    <property type="term" value="F:DNA-binding transcription factor activity"/>
    <property type="evidence" value="ECO:0007669"/>
    <property type="project" value="InterPro"/>
</dbReference>
<evidence type="ECO:0000256" key="1">
    <source>
        <dbReference type="ARBA" id="ARBA00023015"/>
    </source>
</evidence>
<keyword evidence="4" id="KW-1133">Transmembrane helix</keyword>
<feature type="transmembrane region" description="Helical" evidence="4">
    <location>
        <begin position="12"/>
        <end position="36"/>
    </location>
</feature>
<reference evidence="7 8" key="1">
    <citation type="submission" date="2017-07" db="EMBL/GenBank/DDBJ databases">
        <title>Genome sequencing and assembly of Paenibacillus rigui.</title>
        <authorList>
            <person name="Mayilraj S."/>
        </authorList>
    </citation>
    <scope>NUCLEOTIDE SEQUENCE [LARGE SCALE GENOMIC DNA]</scope>
    <source>
        <strain evidence="7 8">JCM 16352</strain>
    </source>
</reference>
<evidence type="ECO:0000256" key="3">
    <source>
        <dbReference type="ARBA" id="ARBA00023163"/>
    </source>
</evidence>
<dbReference type="GO" id="GO:0043565">
    <property type="term" value="F:sequence-specific DNA binding"/>
    <property type="evidence" value="ECO:0007669"/>
    <property type="project" value="InterPro"/>
</dbReference>
<dbReference type="InterPro" id="IPR000160">
    <property type="entry name" value="GGDEF_dom"/>
</dbReference>
<feature type="transmembrane region" description="Helical" evidence="4">
    <location>
        <begin position="292"/>
        <end position="315"/>
    </location>
</feature>
<evidence type="ECO:0000259" key="6">
    <source>
        <dbReference type="PROSITE" id="PS50887"/>
    </source>
</evidence>
<name>A0A229UVT5_9BACL</name>
<comment type="caution">
    <text evidence="7">The sequence shown here is derived from an EMBL/GenBank/DDBJ whole genome shotgun (WGS) entry which is preliminary data.</text>
</comment>
<accession>A0A229UVT5</accession>
<dbReference type="InterPro" id="IPR020449">
    <property type="entry name" value="Tscrpt_reg_AraC-type_HTH"/>
</dbReference>
<evidence type="ECO:0000259" key="5">
    <source>
        <dbReference type="PROSITE" id="PS01124"/>
    </source>
</evidence>
<keyword evidence="8" id="KW-1185">Reference proteome</keyword>
<dbReference type="PANTHER" id="PTHR43280:SF10">
    <property type="entry name" value="REGULATORY PROTEIN POCR"/>
    <property type="match status" value="1"/>
</dbReference>
<evidence type="ECO:0000256" key="4">
    <source>
        <dbReference type="SAM" id="Phobius"/>
    </source>
</evidence>
<keyword evidence="3" id="KW-0804">Transcription</keyword>
<keyword evidence="2" id="KW-0238">DNA-binding</keyword>
<dbReference type="PANTHER" id="PTHR43280">
    <property type="entry name" value="ARAC-FAMILY TRANSCRIPTIONAL REGULATOR"/>
    <property type="match status" value="1"/>
</dbReference>
<evidence type="ECO:0000313" key="8">
    <source>
        <dbReference type="Proteomes" id="UP000215509"/>
    </source>
</evidence>
<dbReference type="Proteomes" id="UP000215509">
    <property type="component" value="Unassembled WGS sequence"/>
</dbReference>
<dbReference type="EMBL" id="NMQW01000003">
    <property type="protein sequence ID" value="OXM87646.1"/>
    <property type="molecule type" value="Genomic_DNA"/>
</dbReference>
<gene>
    <name evidence="7" type="ORF">CF651_04010</name>
</gene>
<keyword evidence="4" id="KW-0812">Transmembrane</keyword>
<dbReference type="SUPFAM" id="SSF46689">
    <property type="entry name" value="Homeodomain-like"/>
    <property type="match status" value="2"/>
</dbReference>
<feature type="domain" description="HTH araC/xylS-type" evidence="5">
    <location>
        <begin position="668"/>
        <end position="766"/>
    </location>
</feature>
<dbReference type="PROSITE" id="PS50887">
    <property type="entry name" value="GGDEF"/>
    <property type="match status" value="1"/>
</dbReference>
<dbReference type="InterPro" id="IPR041522">
    <property type="entry name" value="CdaR_GGDEF"/>
</dbReference>
<sequence length="774" mass="88757">MKRWGFIRGNRLEYFVYLLLLSSLLIILFGSAIYYYTSEKLANEAIQNNSNTLQLLRNAQETVLNEVDRSLESIFFDSVYASFNEYYENQDILMMIDVQKKLDNIVFLNKYIHSLYLVYPGYNRVLGDQTGVQSIEDFNDRRFISEMLSTPNPRGEVMTRKLKGSWDVEAQDVITLVKTIPLVSQSPTAYLVVNVKASYLLGTLNMINTNDNARIMVMNRTGRLIAEKSSQATAIQSELSERLANGELVENGYQILGSKTKGTLVSYVASKRHDWMFLYTIPMSEVTGSIRLWGQTLFFIWLVMTVLGILGSYLLSGRILTPIRRMLTLLRSESSLAEIPPAAKETSQLEMNIHSILHRTRNMEEMLQSYEADIRKRFLHGLLEGKQEADDGKLTETFRYYGHEMNEESWYTALLVSMDQYTKYCKEHSEKERNTLFLKLAHAIEMEVLSVSRGFVLELDSGQIAAVLLLNNEIDSEEVEQLTKETAQRLHALMNTNTEGLYTFTIGVSKAQQGLRDISLAYYEAQSAVHDKIIYGGNSVNFYNDVKTRNEMILYPYAIEKKILVALKSGDEAGTRQALDEFGLYVLDMAPYNRGIIKYYFIQLYSSSLKCVFEINPDLVATLEFTHSLELMEMDTIPDMLGYLQQFYLVIFQYMSTKRNAKNQELSDAICNYIRANLSKDLSQDRIGELFGVSASHLRKVFKEEKGQTLKDFIQNVRLEQAKRLLENPNNKIADIAEKVGYLSSQSFARAFRQETGLTSGEYRDNYLRENQGT</sequence>
<evidence type="ECO:0000313" key="7">
    <source>
        <dbReference type="EMBL" id="OXM87646.1"/>
    </source>
</evidence>
<dbReference type="AlphaFoldDB" id="A0A229UVT5"/>
<organism evidence="7 8">
    <name type="scientific">Paenibacillus rigui</name>
    <dbReference type="NCBI Taxonomy" id="554312"/>
    <lineage>
        <taxon>Bacteria</taxon>
        <taxon>Bacillati</taxon>
        <taxon>Bacillota</taxon>
        <taxon>Bacilli</taxon>
        <taxon>Bacillales</taxon>
        <taxon>Paenibacillaceae</taxon>
        <taxon>Paenibacillus</taxon>
    </lineage>
</organism>
<dbReference type="Pfam" id="PF12833">
    <property type="entry name" value="HTH_18"/>
    <property type="match status" value="1"/>
</dbReference>
<dbReference type="InterPro" id="IPR009057">
    <property type="entry name" value="Homeodomain-like_sf"/>
</dbReference>
<feature type="domain" description="GGDEF" evidence="6">
    <location>
        <begin position="409"/>
        <end position="545"/>
    </location>
</feature>
<dbReference type="Pfam" id="PF17853">
    <property type="entry name" value="GGDEF_2"/>
    <property type="match status" value="1"/>
</dbReference>
<dbReference type="SMART" id="SM00342">
    <property type="entry name" value="HTH_ARAC"/>
    <property type="match status" value="1"/>
</dbReference>
<protein>
    <recommendedName>
        <fullName evidence="9">AraC family transcriptional regulator</fullName>
    </recommendedName>
</protein>